<dbReference type="GO" id="GO:0034087">
    <property type="term" value="P:establishment of mitotic sister chromatid cohesion"/>
    <property type="evidence" value="ECO:0007669"/>
    <property type="project" value="TreeGrafter"/>
</dbReference>
<proteinExistence type="predicted"/>
<reference evidence="1 2" key="2">
    <citation type="submission" date="2018-08" db="EMBL/GenBank/DDBJ databases">
        <authorList>
            <person name="Laetsch R D."/>
            <person name="Stevens L."/>
            <person name="Kumar S."/>
            <person name="Blaxter L. M."/>
        </authorList>
    </citation>
    <scope>NUCLEOTIDE SEQUENCE [LARGE SCALE GENOMIC DNA]</scope>
</reference>
<gene>
    <name evidence="1" type="ORF">NOO_LOCUS10722</name>
</gene>
<dbReference type="Proteomes" id="UP000271087">
    <property type="component" value="Unassembled WGS sequence"/>
</dbReference>
<protein>
    <submittedName>
        <fullName evidence="3">Nipped-B protein</fullName>
    </submittedName>
</protein>
<dbReference type="GO" id="GO:0010468">
    <property type="term" value="P:regulation of gene expression"/>
    <property type="evidence" value="ECO:0007669"/>
    <property type="project" value="InterPro"/>
</dbReference>
<dbReference type="GO" id="GO:0003682">
    <property type="term" value="F:chromatin binding"/>
    <property type="evidence" value="ECO:0007669"/>
    <property type="project" value="TreeGrafter"/>
</dbReference>
<dbReference type="InterPro" id="IPR033031">
    <property type="entry name" value="Scc2/Nipped-B"/>
</dbReference>
<dbReference type="GO" id="GO:0071169">
    <property type="term" value="P:establishment of protein localization to chromatin"/>
    <property type="evidence" value="ECO:0007669"/>
    <property type="project" value="TreeGrafter"/>
</dbReference>
<name>A0A182ERF6_ONCOC</name>
<dbReference type="WBParaSite" id="nOo.2.0.1.t10722-RA">
    <property type="protein sequence ID" value="nOo.2.0.1.t10722-RA"/>
    <property type="gene ID" value="nOo.2.0.1.g10722"/>
</dbReference>
<dbReference type="PANTHER" id="PTHR21704:SF18">
    <property type="entry name" value="NIPPED-B-LIKE PROTEIN"/>
    <property type="match status" value="1"/>
</dbReference>
<dbReference type="AlphaFoldDB" id="A0A182ERF6"/>
<dbReference type="STRING" id="42157.A0A182ERF6"/>
<evidence type="ECO:0000313" key="3">
    <source>
        <dbReference type="WBParaSite" id="nOo.2.0.1.t10722-RA"/>
    </source>
</evidence>
<dbReference type="PANTHER" id="PTHR21704">
    <property type="entry name" value="NIPPED-B-LIKE PROTEIN DELANGIN SCC2-RELATED"/>
    <property type="match status" value="1"/>
</dbReference>
<organism evidence="3">
    <name type="scientific">Onchocerca ochengi</name>
    <name type="common">Filarial nematode worm</name>
    <dbReference type="NCBI Taxonomy" id="42157"/>
    <lineage>
        <taxon>Eukaryota</taxon>
        <taxon>Metazoa</taxon>
        <taxon>Ecdysozoa</taxon>
        <taxon>Nematoda</taxon>
        <taxon>Chromadorea</taxon>
        <taxon>Rhabditida</taxon>
        <taxon>Spirurina</taxon>
        <taxon>Spiruromorpha</taxon>
        <taxon>Filarioidea</taxon>
        <taxon>Onchocercidae</taxon>
        <taxon>Onchocerca</taxon>
    </lineage>
</organism>
<dbReference type="GO" id="GO:0061775">
    <property type="term" value="F:cohesin loader activity"/>
    <property type="evidence" value="ECO:0007669"/>
    <property type="project" value="InterPro"/>
</dbReference>
<accession>A0A182ERF6</accession>
<dbReference type="EMBL" id="UYRW01006477">
    <property type="protein sequence ID" value="VDM94449.1"/>
    <property type="molecule type" value="Genomic_DNA"/>
</dbReference>
<sequence>MAERESYMKFTNIIDQIFETIDEQDFVPSTNEILADDDGGIPQDFLDRDQLEVLRQEAQKLKLWKKINKVNPERLVKLLTILEKNMRDDDEDDSSEAYREVVGDRIMRAADASCTAMLIMTSTKMPKQVFIEDPIDRSIQLCKQFLNNIIYPTSDNSYCTSNKGRKNENRKRKKSVNNVRSRIIKNIYTRVTELIGCFAELVRTQSLTDTAVLQLCTLGSGPFFADNVGELQMQSIKLLSAIFSRYENFRKSIIQDLLSSVHRLPPTKTSKNSYRMTSDEWISNMTVLIMQLVQSVVKVPRRRRSEESFDVDEETTVDDTIVKDSVVECQKMASLFLSGFLA</sequence>
<dbReference type="GO" id="GO:0090694">
    <property type="term" value="C:Scc2-Scc4 cohesin loading complex"/>
    <property type="evidence" value="ECO:0007669"/>
    <property type="project" value="TreeGrafter"/>
</dbReference>
<reference evidence="3" key="1">
    <citation type="submission" date="2016-06" db="UniProtKB">
        <authorList>
            <consortium name="WormBaseParasite"/>
        </authorList>
    </citation>
    <scope>IDENTIFICATION</scope>
</reference>
<evidence type="ECO:0000313" key="1">
    <source>
        <dbReference type="EMBL" id="VDM94449.1"/>
    </source>
</evidence>
<dbReference type="GO" id="GO:1990414">
    <property type="term" value="P:replication-born double-strand break repair via sister chromatid exchange"/>
    <property type="evidence" value="ECO:0007669"/>
    <property type="project" value="TreeGrafter"/>
</dbReference>
<dbReference type="OrthoDB" id="418242at2759"/>
<dbReference type="GO" id="GO:0140588">
    <property type="term" value="P:chromatin looping"/>
    <property type="evidence" value="ECO:0007669"/>
    <property type="project" value="InterPro"/>
</dbReference>
<keyword evidence="2" id="KW-1185">Reference proteome</keyword>
<evidence type="ECO:0000313" key="2">
    <source>
        <dbReference type="Proteomes" id="UP000271087"/>
    </source>
</evidence>